<dbReference type="EMBL" id="WIVE01000037">
    <property type="protein sequence ID" value="MQX37275.1"/>
    <property type="molecule type" value="Genomic_DNA"/>
</dbReference>
<dbReference type="RefSeq" id="WP_153344585.1">
    <property type="nucleotide sequence ID" value="NZ_WIVE01000037.1"/>
</dbReference>
<protein>
    <submittedName>
        <fullName evidence="2">Uncharacterized protein</fullName>
    </submittedName>
</protein>
<dbReference type="AlphaFoldDB" id="A0A7X1ZHF6"/>
<comment type="caution">
    <text evidence="2">The sequence shown here is derived from an EMBL/GenBank/DDBJ whole genome shotgun (WGS) entry which is preliminary data.</text>
</comment>
<reference evidence="2 3" key="1">
    <citation type="submission" date="2019-10" db="EMBL/GenBank/DDBJ databases">
        <title>Draft whole-genome sequence of the purple nonsulfur photosynthetic bacterium Roseospira navarrensis DSM 15114.</title>
        <authorList>
            <person name="Kyndt J.A."/>
            <person name="Meyer T.E."/>
        </authorList>
    </citation>
    <scope>NUCLEOTIDE SEQUENCE [LARGE SCALE GENOMIC DNA]</scope>
    <source>
        <strain evidence="2 3">DSM 15114</strain>
    </source>
</reference>
<sequence>MDPDSATTPDRSAPLAGTLTVGGGRPAAPVTLEILHRIEAGALFELDSALNTGRLDDLKPLPRMALALLQFDFATVQALLPRLPDADVRQAVAAAALFQDDPGPAPDLDPDATTDPDPEVEDTARTYVQAMAAMFDDSAAAILSHGPAPEWVSPLHRYIYLRLQIYLRPVTDPDMNHLFPTDTLSEGEIFCLLLYHLEHGRQGFVDIALGRLNATHRKSGHVFYLLSRSALQTNAIDAAKAWMLNAQACQGLDERLDEQLYALFGPAAAGPALPADRDVGLRALRGVAHRGAYAVRRGSLRTVPRPDSPHGAPCFRHADADLAEDVAVMRAAFEAAPSPWTGDPETDPKARFLGIEKRFVAVAPPKSTADLALAASALTSWSVVWFDCWAAIMANIGKLESDGAAPDLAFIEANAQFIRSAWQQMERDRLTVPEGHAVVHMVTDARSVGALRVLWPAARFVLCIPGADVMESVTAGGVQADWFERVLHWRDPRHLARALAVMGVPRARRRETLETAHHLRHLFYPV</sequence>
<evidence type="ECO:0000313" key="3">
    <source>
        <dbReference type="Proteomes" id="UP000434582"/>
    </source>
</evidence>
<organism evidence="2 3">
    <name type="scientific">Roseospira navarrensis</name>
    <dbReference type="NCBI Taxonomy" id="140058"/>
    <lineage>
        <taxon>Bacteria</taxon>
        <taxon>Pseudomonadati</taxon>
        <taxon>Pseudomonadota</taxon>
        <taxon>Alphaproteobacteria</taxon>
        <taxon>Rhodospirillales</taxon>
        <taxon>Rhodospirillaceae</taxon>
        <taxon>Roseospira</taxon>
    </lineage>
</organism>
<dbReference type="Proteomes" id="UP000434582">
    <property type="component" value="Unassembled WGS sequence"/>
</dbReference>
<name>A0A7X1ZHF6_9PROT</name>
<proteinExistence type="predicted"/>
<feature type="compositionally biased region" description="Polar residues" evidence="1">
    <location>
        <begin position="1"/>
        <end position="10"/>
    </location>
</feature>
<dbReference type="OrthoDB" id="7342585at2"/>
<gene>
    <name evidence="2" type="ORF">GHC57_12170</name>
</gene>
<keyword evidence="3" id="KW-1185">Reference proteome</keyword>
<feature type="region of interest" description="Disordered" evidence="1">
    <location>
        <begin position="99"/>
        <end position="119"/>
    </location>
</feature>
<accession>A0A7X1ZHF6</accession>
<evidence type="ECO:0000313" key="2">
    <source>
        <dbReference type="EMBL" id="MQX37275.1"/>
    </source>
</evidence>
<feature type="compositionally biased region" description="Acidic residues" evidence="1">
    <location>
        <begin position="108"/>
        <end position="119"/>
    </location>
</feature>
<evidence type="ECO:0000256" key="1">
    <source>
        <dbReference type="SAM" id="MobiDB-lite"/>
    </source>
</evidence>
<feature type="region of interest" description="Disordered" evidence="1">
    <location>
        <begin position="1"/>
        <end position="20"/>
    </location>
</feature>